<evidence type="ECO:0000313" key="2">
    <source>
        <dbReference type="Proteomes" id="UP000744676"/>
    </source>
</evidence>
<accession>A0ACB6VBB7</accession>
<dbReference type="EMBL" id="QVQA01000002">
    <property type="protein sequence ID" value="KAF5102905.1"/>
    <property type="molecule type" value="Genomic_DNA"/>
</dbReference>
<dbReference type="Proteomes" id="UP000744676">
    <property type="component" value="Unassembled WGS sequence"/>
</dbReference>
<proteinExistence type="predicted"/>
<reference evidence="1 2" key="1">
    <citation type="journal article" date="2020" name="Front. Microbiol.">
        <title>Phenotypic and Genetic Characterization of the Cheese Ripening Yeast Geotrichum candidum.</title>
        <authorList>
            <person name="Perkins V."/>
            <person name="Vignola S."/>
            <person name="Lessard M.H."/>
            <person name="Plante P.L."/>
            <person name="Corbeil J."/>
            <person name="Dugat-Bony E."/>
            <person name="Frenette M."/>
            <person name="Labrie S."/>
        </authorList>
    </citation>
    <scope>NUCLEOTIDE SEQUENCE [LARGE SCALE GENOMIC DNA]</scope>
    <source>
        <strain evidence="1 2">LMA-1147</strain>
    </source>
</reference>
<evidence type="ECO:0000313" key="1">
    <source>
        <dbReference type="EMBL" id="KAF5102905.1"/>
    </source>
</evidence>
<comment type="caution">
    <text evidence="1">The sequence shown here is derived from an EMBL/GenBank/DDBJ whole genome shotgun (WGS) entry which is preliminary data.</text>
</comment>
<keyword evidence="2" id="KW-1185">Reference proteome</keyword>
<protein>
    <submittedName>
        <fullName evidence="1">Uncharacterized protein</fullName>
    </submittedName>
</protein>
<sequence length="528" mass="59356">MLCFEGISRSLNIFLGREKLPEYKLSKPEQLITVTVQPETAQVRQYIAGAVLRGVKFDQRKYDSFIALQDKLHTNICRHRSLVAMGTHDLRNIKLPITYEARKPEDIKFVPLNQTKEMTGAELMEFYEKDKNLGKYLHIIRDSPVYPAFYDADGNVLSMPPIINSERTKITLDTTDVFLDLSGTDKTKIEVVVNQLVAMFAEYTSEPFTIEPIQIISDHNNETRISPNIAPRQTTAEVDYINSCLGLSLAPQEICDLLTKMSLSATPSATDKNILDVSVPITRSDILHQCDVMEDAAIGYGYNNLKRTFPSDSYTIAEALPINKVSDIVRREVAMSGWSEVMPLTLCSHDENFAYLNKEDDDSAVQLANPKTLEYQVVRTSLLPGILKTIRENRKHSLPIKVFESADVVFKDESLERKAFNRKHFGAVYAGRTSGFEIVHGLLGRIMAMLRAPWLEEEAKSTGRGYWIAPNDQGTFFPGRGATVYFRAAEGKEALELGTLGVLHPEVTAKFEIPYAASSLELNLELFL</sequence>
<organism evidence="1 2">
    <name type="scientific">Geotrichum galactomycetum</name>
    <dbReference type="NCBI Taxonomy" id="27317"/>
    <lineage>
        <taxon>Eukaryota</taxon>
        <taxon>Fungi</taxon>
        <taxon>Dikarya</taxon>
        <taxon>Ascomycota</taxon>
        <taxon>Saccharomycotina</taxon>
        <taxon>Dipodascomycetes</taxon>
        <taxon>Dipodascales</taxon>
        <taxon>Dipodascaceae</taxon>
        <taxon>Geotrichum</taxon>
    </lineage>
</organism>
<gene>
    <name evidence="1" type="ORF">D0Z00_000163</name>
</gene>
<name>A0ACB6VBB7_9ASCO</name>